<evidence type="ECO:0000313" key="1">
    <source>
        <dbReference type="EMBL" id="MDS0222291.1"/>
    </source>
</evidence>
<protein>
    <submittedName>
        <fullName evidence="1">Uncharacterized protein</fullName>
    </submittedName>
</protein>
<organism evidence="1 2">
    <name type="scientific">Haloarcula terrestris</name>
    <dbReference type="NCBI Taxonomy" id="2950533"/>
    <lineage>
        <taxon>Archaea</taxon>
        <taxon>Methanobacteriati</taxon>
        <taxon>Methanobacteriota</taxon>
        <taxon>Stenosarchaea group</taxon>
        <taxon>Halobacteria</taxon>
        <taxon>Halobacteriales</taxon>
        <taxon>Haloarculaceae</taxon>
        <taxon>Haloarcula</taxon>
    </lineage>
</organism>
<name>A0AAE4JJS5_9EURY</name>
<keyword evidence="2" id="KW-1185">Reference proteome</keyword>
<sequence>MSVPSTSGPASTPYDISTVDLDDDRYEVTQSAIRNKYVVRDSTGNVVLRGKQKMFKMKEEFPFVNGNDEDAFTVKAGGTMDVAGNYAITDAGTGEEVVVLDEDFSLFVENWTIRDPDTGESLATIRSKSKPLAALRHLVSFANLIPNKYEIFNADDETDNERTSGGHRPDCVPQGFRCYRSGVSVDLRRLLQILTHPGTQGCRG</sequence>
<dbReference type="Pfam" id="PF04525">
    <property type="entry name" value="LOR"/>
    <property type="match status" value="1"/>
</dbReference>
<gene>
    <name evidence="1" type="ORF">NDI54_13125</name>
</gene>
<reference evidence="1 2" key="1">
    <citation type="submission" date="2022-06" db="EMBL/GenBank/DDBJ databases">
        <title>Haloarcula sp. a new haloarchaeum isolate from saline soil.</title>
        <authorList>
            <person name="Strakova D."/>
            <person name="Galisteo C."/>
            <person name="Sanchez-Porro C."/>
            <person name="Ventosa A."/>
        </authorList>
    </citation>
    <scope>NUCLEOTIDE SEQUENCE [LARGE SCALE GENOMIC DNA]</scope>
    <source>
        <strain evidence="1 2">S1AR25-5A</strain>
    </source>
</reference>
<dbReference type="EMBL" id="JAMQOM010000005">
    <property type="protein sequence ID" value="MDS0222291.1"/>
    <property type="molecule type" value="Genomic_DNA"/>
</dbReference>
<dbReference type="AlphaFoldDB" id="A0AAE4JJS5"/>
<proteinExistence type="predicted"/>
<dbReference type="Proteomes" id="UP001253439">
    <property type="component" value="Unassembled WGS sequence"/>
</dbReference>
<comment type="caution">
    <text evidence="1">The sequence shown here is derived from an EMBL/GenBank/DDBJ whole genome shotgun (WGS) entry which is preliminary data.</text>
</comment>
<dbReference type="InterPro" id="IPR007612">
    <property type="entry name" value="LOR"/>
</dbReference>
<dbReference type="RefSeq" id="WP_310896909.1">
    <property type="nucleotide sequence ID" value="NZ_JAMQOM010000005.1"/>
</dbReference>
<accession>A0AAE4JJS5</accession>
<evidence type="ECO:0000313" key="2">
    <source>
        <dbReference type="Proteomes" id="UP001253439"/>
    </source>
</evidence>